<evidence type="ECO:0000256" key="5">
    <source>
        <dbReference type="SAM" id="Phobius"/>
    </source>
</evidence>
<keyword evidence="2 5" id="KW-0812">Transmembrane</keyword>
<dbReference type="KEGG" id="tva:4739771"/>
<evidence type="ECO:0000313" key="8">
    <source>
        <dbReference type="Proteomes" id="UP000001542"/>
    </source>
</evidence>
<dbReference type="AlphaFoldDB" id="A2GL23"/>
<feature type="transmembrane region" description="Helical" evidence="5">
    <location>
        <begin position="75"/>
        <end position="98"/>
    </location>
</feature>
<evidence type="ECO:0000256" key="2">
    <source>
        <dbReference type="ARBA" id="ARBA00022692"/>
    </source>
</evidence>
<reference evidence="7" key="1">
    <citation type="submission" date="2006-10" db="EMBL/GenBank/DDBJ databases">
        <authorList>
            <person name="Amadeo P."/>
            <person name="Zhao Q."/>
            <person name="Wortman J."/>
            <person name="Fraser-Liggett C."/>
            <person name="Carlton J."/>
        </authorList>
    </citation>
    <scope>NUCLEOTIDE SEQUENCE</scope>
    <source>
        <strain evidence="7">G3</strain>
    </source>
</reference>
<evidence type="ECO:0000256" key="3">
    <source>
        <dbReference type="ARBA" id="ARBA00022989"/>
    </source>
</evidence>
<keyword evidence="3 5" id="KW-1133">Transmembrane helix</keyword>
<dbReference type="InterPro" id="IPR050911">
    <property type="entry name" value="DRAM/TMEM150_Autophagy_Mod"/>
</dbReference>
<dbReference type="PANTHER" id="PTHR21324:SF2">
    <property type="entry name" value="EG:22E5.9 PROTEIN"/>
    <property type="match status" value="1"/>
</dbReference>
<evidence type="ECO:0000259" key="6">
    <source>
        <dbReference type="Pfam" id="PF10277"/>
    </source>
</evidence>
<dbReference type="Pfam" id="PF10277">
    <property type="entry name" value="Frag1"/>
    <property type="match status" value="1"/>
</dbReference>
<feature type="transmembrane region" description="Helical" evidence="5">
    <location>
        <begin position="137"/>
        <end position="158"/>
    </location>
</feature>
<dbReference type="InParanoid" id="A2GL23"/>
<keyword evidence="8" id="KW-1185">Reference proteome</keyword>
<keyword evidence="4 5" id="KW-0472">Membrane</keyword>
<proteinExistence type="predicted"/>
<reference evidence="7" key="2">
    <citation type="journal article" date="2007" name="Science">
        <title>Draft genome sequence of the sexually transmitted pathogen Trichomonas vaginalis.</title>
        <authorList>
            <person name="Carlton J.M."/>
            <person name="Hirt R.P."/>
            <person name="Silva J.C."/>
            <person name="Delcher A.L."/>
            <person name="Schatz M."/>
            <person name="Zhao Q."/>
            <person name="Wortman J.R."/>
            <person name="Bidwell S.L."/>
            <person name="Alsmark U.C.M."/>
            <person name="Besteiro S."/>
            <person name="Sicheritz-Ponten T."/>
            <person name="Noel C.J."/>
            <person name="Dacks J.B."/>
            <person name="Foster P.G."/>
            <person name="Simillion C."/>
            <person name="Van de Peer Y."/>
            <person name="Miranda-Saavedra D."/>
            <person name="Barton G.J."/>
            <person name="Westrop G.D."/>
            <person name="Mueller S."/>
            <person name="Dessi D."/>
            <person name="Fiori P.L."/>
            <person name="Ren Q."/>
            <person name="Paulsen I."/>
            <person name="Zhang H."/>
            <person name="Bastida-Corcuera F.D."/>
            <person name="Simoes-Barbosa A."/>
            <person name="Brown M.T."/>
            <person name="Hayes R.D."/>
            <person name="Mukherjee M."/>
            <person name="Okumura C.Y."/>
            <person name="Schneider R."/>
            <person name="Smith A.J."/>
            <person name="Vanacova S."/>
            <person name="Villalvazo M."/>
            <person name="Haas B.J."/>
            <person name="Pertea M."/>
            <person name="Feldblyum T.V."/>
            <person name="Utterback T.R."/>
            <person name="Shu C.L."/>
            <person name="Osoegawa K."/>
            <person name="de Jong P.J."/>
            <person name="Hrdy I."/>
            <person name="Horvathova L."/>
            <person name="Zubacova Z."/>
            <person name="Dolezal P."/>
            <person name="Malik S.B."/>
            <person name="Logsdon J.M. Jr."/>
            <person name="Henze K."/>
            <person name="Gupta A."/>
            <person name="Wang C.C."/>
            <person name="Dunne R.L."/>
            <person name="Upcroft J.A."/>
            <person name="Upcroft P."/>
            <person name="White O."/>
            <person name="Salzberg S.L."/>
            <person name="Tang P."/>
            <person name="Chiu C.-H."/>
            <person name="Lee Y.-S."/>
            <person name="Embley T.M."/>
            <person name="Coombs G.H."/>
            <person name="Mottram J.C."/>
            <person name="Tachezy J."/>
            <person name="Fraser-Liggett C.M."/>
            <person name="Johnson P.J."/>
        </authorList>
    </citation>
    <scope>NUCLEOTIDE SEQUENCE [LARGE SCALE GENOMIC DNA]</scope>
    <source>
        <strain evidence="7">G3</strain>
    </source>
</reference>
<feature type="transmembrane region" description="Helical" evidence="5">
    <location>
        <begin position="170"/>
        <end position="191"/>
    </location>
</feature>
<dbReference type="InterPro" id="IPR019402">
    <property type="entry name" value="CWH43_N"/>
</dbReference>
<dbReference type="Proteomes" id="UP000001542">
    <property type="component" value="Unassembled WGS sequence"/>
</dbReference>
<dbReference type="PANTHER" id="PTHR21324">
    <property type="entry name" value="FASTING-INDUCIBLE INTEGRAL MEMBRANE PROTEIN TM6P1-RELATED"/>
    <property type="match status" value="1"/>
</dbReference>
<gene>
    <name evidence="7" type="ORF">TVAG_219350</name>
</gene>
<organism evidence="7 8">
    <name type="scientific">Trichomonas vaginalis (strain ATCC PRA-98 / G3)</name>
    <dbReference type="NCBI Taxonomy" id="412133"/>
    <lineage>
        <taxon>Eukaryota</taxon>
        <taxon>Metamonada</taxon>
        <taxon>Parabasalia</taxon>
        <taxon>Trichomonadida</taxon>
        <taxon>Trichomonadidae</taxon>
        <taxon>Trichomonas</taxon>
    </lineage>
</organism>
<dbReference type="VEuPathDB" id="TrichDB:TVAGG3_0656530"/>
<feature type="transmembrane region" description="Helical" evidence="5">
    <location>
        <begin position="37"/>
        <end position="55"/>
    </location>
</feature>
<name>A2GL23_TRIV3</name>
<dbReference type="EMBL" id="DS116942">
    <property type="protein sequence ID" value="EAX82144.1"/>
    <property type="molecule type" value="Genomic_DNA"/>
</dbReference>
<dbReference type="VEuPathDB" id="TrichDB:TVAG_219350"/>
<dbReference type="RefSeq" id="XP_001295074.1">
    <property type="nucleotide sequence ID" value="XM_001295073.1"/>
</dbReference>
<protein>
    <recommendedName>
        <fullName evidence="6">CWH43-like N-terminal domain-containing protein</fullName>
    </recommendedName>
</protein>
<evidence type="ECO:0000256" key="4">
    <source>
        <dbReference type="ARBA" id="ARBA00023136"/>
    </source>
</evidence>
<evidence type="ECO:0000313" key="7">
    <source>
        <dbReference type="EMBL" id="EAX82144.1"/>
    </source>
</evidence>
<sequence length="201" mass="23670">MIAIAVSIYYALRHNKVYKYTIVTISESVVFLPESRIFNISMTIMALLQSLVFILRHHYLNVIITRESKWYLHLLKWICIIFAFVSPPAFIGLANFTVREFFNVHNMCPFIYFYTVSFYFLCYDIIIICVKKKIKWYSMFVTILGIICLQLSLWPLFINPHNNTIVSTTSVFEFITVFLFTLKTTLTLVDLPPHGIKFYSK</sequence>
<dbReference type="GO" id="GO:0012505">
    <property type="term" value="C:endomembrane system"/>
    <property type="evidence" value="ECO:0007669"/>
    <property type="project" value="UniProtKB-SubCell"/>
</dbReference>
<accession>A2GL23</accession>
<feature type="domain" description="CWH43-like N-terminal" evidence="6">
    <location>
        <begin position="4"/>
        <end position="193"/>
    </location>
</feature>
<evidence type="ECO:0000256" key="1">
    <source>
        <dbReference type="ARBA" id="ARBA00004127"/>
    </source>
</evidence>
<feature type="transmembrane region" description="Helical" evidence="5">
    <location>
        <begin position="110"/>
        <end position="130"/>
    </location>
</feature>
<comment type="subcellular location">
    <subcellularLocation>
        <location evidence="1">Endomembrane system</location>
        <topology evidence="1">Multi-pass membrane protein</topology>
    </subcellularLocation>
</comment>